<dbReference type="PANTHER" id="PTHR43792:SF1">
    <property type="entry name" value="N-ACETYLTRANSFERASE DOMAIN-CONTAINING PROTEIN"/>
    <property type="match status" value="1"/>
</dbReference>
<dbReference type="RefSeq" id="WP_191702761.1">
    <property type="nucleotide sequence ID" value="NZ_JACSPW010000002.1"/>
</dbReference>
<proteinExistence type="predicted"/>
<dbReference type="InterPro" id="IPR000182">
    <property type="entry name" value="GNAT_dom"/>
</dbReference>
<accession>A0ABR8XJQ4</accession>
<evidence type="ECO:0000313" key="2">
    <source>
        <dbReference type="EMBL" id="MBD8032154.1"/>
    </source>
</evidence>
<dbReference type="SUPFAM" id="SSF55729">
    <property type="entry name" value="Acyl-CoA N-acyltransferases (Nat)"/>
    <property type="match status" value="1"/>
</dbReference>
<sequence>MKKVKLVPHDLRYAKEIHRLSQAPEVKNALGLPTQSIEDTENFIINNLIEESEGKTVSRVILNEEEKLVGITTLMFIDQHKKLCHIGSWIGFEFWGLGYNLPSKIEILKIAFEQLKLDVVFAGARTVNIRSQKAQEKLPFISLNVEQQFPEEHLLLEERQKQPCVLNAILKEDYLNYLYITQKGQEI</sequence>
<dbReference type="Gene3D" id="3.40.630.30">
    <property type="match status" value="1"/>
</dbReference>
<keyword evidence="3" id="KW-1185">Reference proteome</keyword>
<gene>
    <name evidence="2" type="ORF">H9632_03665</name>
</gene>
<dbReference type="Proteomes" id="UP000600565">
    <property type="component" value="Unassembled WGS sequence"/>
</dbReference>
<comment type="caution">
    <text evidence="2">The sequence shown here is derived from an EMBL/GenBank/DDBJ whole genome shotgun (WGS) entry which is preliminary data.</text>
</comment>
<dbReference type="PANTHER" id="PTHR43792">
    <property type="entry name" value="GNAT FAMILY, PUTATIVE (AFU_ORTHOLOGUE AFUA_3G00765)-RELATED-RELATED"/>
    <property type="match status" value="1"/>
</dbReference>
<organism evidence="2 3">
    <name type="scientific">Solibacillus merdavium</name>
    <dbReference type="NCBI Taxonomy" id="2762218"/>
    <lineage>
        <taxon>Bacteria</taxon>
        <taxon>Bacillati</taxon>
        <taxon>Bacillota</taxon>
        <taxon>Bacilli</taxon>
        <taxon>Bacillales</taxon>
        <taxon>Caryophanaceae</taxon>
        <taxon>Solibacillus</taxon>
    </lineage>
</organism>
<name>A0ABR8XJQ4_9BACL</name>
<dbReference type="InterPro" id="IPR051531">
    <property type="entry name" value="N-acetyltransferase"/>
</dbReference>
<evidence type="ECO:0000259" key="1">
    <source>
        <dbReference type="Pfam" id="PF13302"/>
    </source>
</evidence>
<protein>
    <submittedName>
        <fullName evidence="2">GNAT family N-acetyltransferase</fullName>
    </submittedName>
</protein>
<dbReference type="Pfam" id="PF13302">
    <property type="entry name" value="Acetyltransf_3"/>
    <property type="match status" value="1"/>
</dbReference>
<dbReference type="EMBL" id="JACSPW010000002">
    <property type="protein sequence ID" value="MBD8032154.1"/>
    <property type="molecule type" value="Genomic_DNA"/>
</dbReference>
<evidence type="ECO:0000313" key="3">
    <source>
        <dbReference type="Proteomes" id="UP000600565"/>
    </source>
</evidence>
<feature type="domain" description="N-acetyltransferase" evidence="1">
    <location>
        <begin position="5"/>
        <end position="139"/>
    </location>
</feature>
<reference evidence="2 3" key="1">
    <citation type="submission" date="2020-08" db="EMBL/GenBank/DDBJ databases">
        <title>A Genomic Blueprint of the Chicken Gut Microbiome.</title>
        <authorList>
            <person name="Gilroy R."/>
            <person name="Ravi A."/>
            <person name="Getino M."/>
            <person name="Pursley I."/>
            <person name="Horton D.L."/>
            <person name="Alikhan N.-F."/>
            <person name="Baker D."/>
            <person name="Gharbi K."/>
            <person name="Hall N."/>
            <person name="Watson M."/>
            <person name="Adriaenssens E.M."/>
            <person name="Foster-Nyarko E."/>
            <person name="Jarju S."/>
            <person name="Secka A."/>
            <person name="Antonio M."/>
            <person name="Oren A."/>
            <person name="Chaudhuri R."/>
            <person name="La Ragione R.M."/>
            <person name="Hildebrand F."/>
            <person name="Pallen M.J."/>
        </authorList>
    </citation>
    <scope>NUCLEOTIDE SEQUENCE [LARGE SCALE GENOMIC DNA]</scope>
    <source>
        <strain evidence="2 3">Sa1YVA6</strain>
    </source>
</reference>
<dbReference type="InterPro" id="IPR016181">
    <property type="entry name" value="Acyl_CoA_acyltransferase"/>
</dbReference>